<name>A0ABU2MFX5_9ACTN</name>
<dbReference type="PANTHER" id="PTHR43580">
    <property type="entry name" value="OXIDOREDUCTASE GLYR1-RELATED"/>
    <property type="match status" value="1"/>
</dbReference>
<dbReference type="EMBL" id="JAVREP010000025">
    <property type="protein sequence ID" value="MDT0331609.1"/>
    <property type="molecule type" value="Genomic_DNA"/>
</dbReference>
<dbReference type="Gene3D" id="1.10.1040.10">
    <property type="entry name" value="N-(1-d-carboxylethyl)-l-norvaline Dehydrogenase, domain 2"/>
    <property type="match status" value="1"/>
</dbReference>
<sequence length="297" mass="30559">MTDNTLDPTRVVLLGLGDMGAAFGRAWLAAGRPLTAWNRTASRAEPLAAAGADVAVDPAAAVAAGRLIVTCLLDDASVGSVLEGVDLTGKDLVDITTGTPEEARARAEWATARGARFVSGGIMAVPPMVGVAESGAYTFYSGSTEAFAEHEKTLAVPTGTRFSGEDPGLAALLDVALLSAMNGMFAGITHAFALTRRSGVPLGEVAGLLEGWVGAMLSDAAGGFAERLEGGDLTTGVVSNLAMQSQGYDTQLRTAEEQGMSTELLRPYADLMERHVADGHGDQDGAGLVDRLLRDPA</sequence>
<feature type="domain" description="NADPH-dependent reductive aminase-like C-terminal" evidence="4">
    <location>
        <begin position="166"/>
        <end position="291"/>
    </location>
</feature>
<protein>
    <submittedName>
        <fullName evidence="5">NAD(P)-binding domain-containing protein</fullName>
    </submittedName>
</protein>
<accession>A0ABU2MFX5</accession>
<evidence type="ECO:0000256" key="1">
    <source>
        <dbReference type="ARBA" id="ARBA00009080"/>
    </source>
</evidence>
<keyword evidence="2" id="KW-0560">Oxidoreductase</keyword>
<dbReference type="RefSeq" id="WP_311514089.1">
    <property type="nucleotide sequence ID" value="NZ_JAVREP010000025.1"/>
</dbReference>
<dbReference type="Proteomes" id="UP001183390">
    <property type="component" value="Unassembled WGS sequence"/>
</dbReference>
<evidence type="ECO:0000313" key="6">
    <source>
        <dbReference type="Proteomes" id="UP001183390"/>
    </source>
</evidence>
<comment type="caution">
    <text evidence="5">The sequence shown here is derived from an EMBL/GenBank/DDBJ whole genome shotgun (WGS) entry which is preliminary data.</text>
</comment>
<dbReference type="Gene3D" id="3.40.50.720">
    <property type="entry name" value="NAD(P)-binding Rossmann-like Domain"/>
    <property type="match status" value="1"/>
</dbReference>
<organism evidence="5 6">
    <name type="scientific">Nocardiopsis lambiniae</name>
    <dbReference type="NCBI Taxonomy" id="3075539"/>
    <lineage>
        <taxon>Bacteria</taxon>
        <taxon>Bacillati</taxon>
        <taxon>Actinomycetota</taxon>
        <taxon>Actinomycetes</taxon>
        <taxon>Streptosporangiales</taxon>
        <taxon>Nocardiopsidaceae</taxon>
        <taxon>Nocardiopsis</taxon>
    </lineage>
</organism>
<dbReference type="Pfam" id="PF21761">
    <property type="entry name" value="RedAm-like_C"/>
    <property type="match status" value="1"/>
</dbReference>
<dbReference type="PIRSF" id="PIRSF000103">
    <property type="entry name" value="HIBADH"/>
    <property type="match status" value="1"/>
</dbReference>
<dbReference type="InterPro" id="IPR051265">
    <property type="entry name" value="HIBADH-related_NP60_sf"/>
</dbReference>
<dbReference type="InterPro" id="IPR036291">
    <property type="entry name" value="NAD(P)-bd_dom_sf"/>
</dbReference>
<comment type="similarity">
    <text evidence="1">Belongs to the HIBADH-related family.</text>
</comment>
<reference evidence="6" key="1">
    <citation type="submission" date="2023-07" db="EMBL/GenBank/DDBJ databases">
        <title>30 novel species of actinomycetes from the DSMZ collection.</title>
        <authorList>
            <person name="Nouioui I."/>
        </authorList>
    </citation>
    <scope>NUCLEOTIDE SEQUENCE [LARGE SCALE GENOMIC DNA]</scope>
    <source>
        <strain evidence="6">DSM 44743</strain>
    </source>
</reference>
<evidence type="ECO:0000259" key="4">
    <source>
        <dbReference type="Pfam" id="PF21761"/>
    </source>
</evidence>
<dbReference type="Pfam" id="PF03446">
    <property type="entry name" value="NAD_binding_2"/>
    <property type="match status" value="1"/>
</dbReference>
<dbReference type="InterPro" id="IPR013328">
    <property type="entry name" value="6PGD_dom2"/>
</dbReference>
<dbReference type="SUPFAM" id="SSF51735">
    <property type="entry name" value="NAD(P)-binding Rossmann-fold domains"/>
    <property type="match status" value="1"/>
</dbReference>
<keyword evidence="6" id="KW-1185">Reference proteome</keyword>
<evidence type="ECO:0000256" key="2">
    <source>
        <dbReference type="ARBA" id="ARBA00023002"/>
    </source>
</evidence>
<dbReference type="InterPro" id="IPR048666">
    <property type="entry name" value="RedAm-like_C"/>
</dbReference>
<proteinExistence type="inferred from homology"/>
<dbReference type="InterPro" id="IPR015815">
    <property type="entry name" value="HIBADH-related"/>
</dbReference>
<dbReference type="PANTHER" id="PTHR43580:SF2">
    <property type="entry name" value="CYTOKINE-LIKE NUCLEAR FACTOR N-PAC"/>
    <property type="match status" value="1"/>
</dbReference>
<dbReference type="InterPro" id="IPR006115">
    <property type="entry name" value="6PGDH_NADP-bd"/>
</dbReference>
<evidence type="ECO:0000259" key="3">
    <source>
        <dbReference type="Pfam" id="PF03446"/>
    </source>
</evidence>
<feature type="domain" description="6-phosphogluconate dehydrogenase NADP-binding" evidence="3">
    <location>
        <begin position="11"/>
        <end position="155"/>
    </location>
</feature>
<gene>
    <name evidence="5" type="ORF">RM479_24650</name>
</gene>
<dbReference type="SUPFAM" id="SSF48179">
    <property type="entry name" value="6-phosphogluconate dehydrogenase C-terminal domain-like"/>
    <property type="match status" value="1"/>
</dbReference>
<dbReference type="InterPro" id="IPR008927">
    <property type="entry name" value="6-PGluconate_DH-like_C_sf"/>
</dbReference>
<evidence type="ECO:0000313" key="5">
    <source>
        <dbReference type="EMBL" id="MDT0331609.1"/>
    </source>
</evidence>